<name>A0A382ZGC5_9ZZZZ</name>
<evidence type="ECO:0000256" key="1">
    <source>
        <dbReference type="ARBA" id="ARBA00012220"/>
    </source>
</evidence>
<dbReference type="GO" id="GO:0006750">
    <property type="term" value="P:glutathione biosynthetic process"/>
    <property type="evidence" value="ECO:0007669"/>
    <property type="project" value="InterPro"/>
</dbReference>
<dbReference type="Gene3D" id="3.30.590.20">
    <property type="match status" value="1"/>
</dbReference>
<dbReference type="AlphaFoldDB" id="A0A382ZGC5"/>
<gene>
    <name evidence="5" type="ORF">METZ01_LOCUS447440</name>
</gene>
<keyword evidence="3" id="KW-0547">Nucleotide-binding</keyword>
<reference evidence="5" key="1">
    <citation type="submission" date="2018-05" db="EMBL/GenBank/DDBJ databases">
        <authorList>
            <person name="Lanie J.A."/>
            <person name="Ng W.-L."/>
            <person name="Kazmierczak K.M."/>
            <person name="Andrzejewski T.M."/>
            <person name="Davidsen T.M."/>
            <person name="Wayne K.J."/>
            <person name="Tettelin H."/>
            <person name="Glass J.I."/>
            <person name="Rusch D."/>
            <person name="Podicherti R."/>
            <person name="Tsui H.-C.T."/>
            <person name="Winkler M.E."/>
        </authorList>
    </citation>
    <scope>NUCLEOTIDE SEQUENCE</scope>
</reference>
<feature type="non-terminal residue" evidence="5">
    <location>
        <position position="1"/>
    </location>
</feature>
<sequence>KIGIEHEKFLFNKKLNSRATYETISKVLNYLKKFGWSEIKEKNNIIGLSKEGKSISLEPGNQIELSGALLKSIHQTCEESYQFLDELSKTCLNLNLKMMSVSFDPFTKLEQVPKNPKQRYEIMTEEMPKNGKLSLNMMYQTCGTQINLDYTSESDFKKKFKLSSFLVPVSTAIFANSSIKESKPSGYLSYRSKVWQNTSRAGLPKYFLEDIDFEKYVDMVINTPLLFILKDSKHLKIDGKTFKDFMEGKISTIRNYK</sequence>
<keyword evidence="2" id="KW-0436">Ligase</keyword>
<dbReference type="GO" id="GO:0004357">
    <property type="term" value="F:glutamate-cysteine ligase activity"/>
    <property type="evidence" value="ECO:0007669"/>
    <property type="project" value="UniProtKB-EC"/>
</dbReference>
<dbReference type="InterPro" id="IPR035434">
    <property type="entry name" value="GCL_bact_plant"/>
</dbReference>
<dbReference type="InterPro" id="IPR006336">
    <property type="entry name" value="GCS2"/>
</dbReference>
<dbReference type="GO" id="GO:0005524">
    <property type="term" value="F:ATP binding"/>
    <property type="evidence" value="ECO:0007669"/>
    <property type="project" value="UniProtKB-KW"/>
</dbReference>
<evidence type="ECO:0000256" key="2">
    <source>
        <dbReference type="ARBA" id="ARBA00022598"/>
    </source>
</evidence>
<evidence type="ECO:0000313" key="5">
    <source>
        <dbReference type="EMBL" id="SVD94586.1"/>
    </source>
</evidence>
<dbReference type="InterPro" id="IPR014746">
    <property type="entry name" value="Gln_synth/guanido_kin_cat_dom"/>
</dbReference>
<dbReference type="Pfam" id="PF04107">
    <property type="entry name" value="GCS2"/>
    <property type="match status" value="1"/>
</dbReference>
<accession>A0A382ZGC5</accession>
<proteinExistence type="predicted"/>
<dbReference type="EC" id="6.3.2.2" evidence="1"/>
<dbReference type="EMBL" id="UINC01183705">
    <property type="protein sequence ID" value="SVD94586.1"/>
    <property type="molecule type" value="Genomic_DNA"/>
</dbReference>
<organism evidence="5">
    <name type="scientific">marine metagenome</name>
    <dbReference type="NCBI Taxonomy" id="408172"/>
    <lineage>
        <taxon>unclassified sequences</taxon>
        <taxon>metagenomes</taxon>
        <taxon>ecological metagenomes</taxon>
    </lineage>
</organism>
<keyword evidence="4" id="KW-0067">ATP-binding</keyword>
<feature type="non-terminal residue" evidence="5">
    <location>
        <position position="257"/>
    </location>
</feature>
<dbReference type="PANTHER" id="PTHR34378:SF1">
    <property type="entry name" value="GLUTAMATE--CYSTEINE LIGASE, CHLOROPLASTIC"/>
    <property type="match status" value="1"/>
</dbReference>
<evidence type="ECO:0000256" key="4">
    <source>
        <dbReference type="ARBA" id="ARBA00022840"/>
    </source>
</evidence>
<dbReference type="SUPFAM" id="SSF55931">
    <property type="entry name" value="Glutamine synthetase/guanido kinase"/>
    <property type="match status" value="1"/>
</dbReference>
<dbReference type="PANTHER" id="PTHR34378">
    <property type="entry name" value="GLUTAMATE--CYSTEINE LIGASE, CHLOROPLASTIC"/>
    <property type="match status" value="1"/>
</dbReference>
<protein>
    <recommendedName>
        <fullName evidence="1">glutamate--cysteine ligase</fullName>
        <ecNumber evidence="1">6.3.2.2</ecNumber>
    </recommendedName>
</protein>
<evidence type="ECO:0000256" key="3">
    <source>
        <dbReference type="ARBA" id="ARBA00022741"/>
    </source>
</evidence>